<dbReference type="RefSeq" id="WP_146566742.1">
    <property type="nucleotide sequence ID" value="NZ_SIHJ01000002.1"/>
</dbReference>
<dbReference type="SUPFAM" id="SSF51905">
    <property type="entry name" value="FAD/NAD(P)-binding domain"/>
    <property type="match status" value="1"/>
</dbReference>
<organism evidence="6 7">
    <name type="scientific">Posidoniimonas corsicana</name>
    <dbReference type="NCBI Taxonomy" id="1938618"/>
    <lineage>
        <taxon>Bacteria</taxon>
        <taxon>Pseudomonadati</taxon>
        <taxon>Planctomycetota</taxon>
        <taxon>Planctomycetia</taxon>
        <taxon>Pirellulales</taxon>
        <taxon>Lacipirellulaceae</taxon>
        <taxon>Posidoniimonas</taxon>
    </lineage>
</organism>
<gene>
    <name evidence="6" type="ORF">KOR34_36460</name>
</gene>
<dbReference type="Gene3D" id="3.30.9.10">
    <property type="entry name" value="D-Amino Acid Oxidase, subunit A, domain 2"/>
    <property type="match status" value="1"/>
</dbReference>
<proteinExistence type="inferred from homology"/>
<comment type="caution">
    <text evidence="6">The sequence shown here is derived from an EMBL/GenBank/DDBJ whole genome shotgun (WGS) entry which is preliminary data.</text>
</comment>
<reference evidence="6 7" key="1">
    <citation type="submission" date="2019-02" db="EMBL/GenBank/DDBJ databases">
        <title>Deep-cultivation of Planctomycetes and their phenomic and genomic characterization uncovers novel biology.</title>
        <authorList>
            <person name="Wiegand S."/>
            <person name="Jogler M."/>
            <person name="Boedeker C."/>
            <person name="Pinto D."/>
            <person name="Vollmers J."/>
            <person name="Rivas-Marin E."/>
            <person name="Kohn T."/>
            <person name="Peeters S.H."/>
            <person name="Heuer A."/>
            <person name="Rast P."/>
            <person name="Oberbeckmann S."/>
            <person name="Bunk B."/>
            <person name="Jeske O."/>
            <person name="Meyerdierks A."/>
            <person name="Storesund J.E."/>
            <person name="Kallscheuer N."/>
            <person name="Luecker S."/>
            <person name="Lage O.M."/>
            <person name="Pohl T."/>
            <person name="Merkel B.J."/>
            <person name="Hornburger P."/>
            <person name="Mueller R.-W."/>
            <person name="Bruemmer F."/>
            <person name="Labrenz M."/>
            <person name="Spormann A.M."/>
            <person name="Op Den Camp H."/>
            <person name="Overmann J."/>
            <person name="Amann R."/>
            <person name="Jetten M.S.M."/>
            <person name="Mascher T."/>
            <person name="Medema M.H."/>
            <person name="Devos D.P."/>
            <person name="Kaster A.-K."/>
            <person name="Ovreas L."/>
            <person name="Rohde M."/>
            <person name="Galperin M.Y."/>
            <person name="Jogler C."/>
        </authorList>
    </citation>
    <scope>NUCLEOTIDE SEQUENCE [LARGE SCALE GENOMIC DNA]</scope>
    <source>
        <strain evidence="6 7">KOR34</strain>
    </source>
</reference>
<keyword evidence="3" id="KW-0285">Flavoprotein</keyword>
<comment type="cofactor">
    <cofactor evidence="1">
        <name>FAD</name>
        <dbReference type="ChEBI" id="CHEBI:57692"/>
    </cofactor>
</comment>
<dbReference type="InterPro" id="IPR036188">
    <property type="entry name" value="FAD/NAD-bd_sf"/>
</dbReference>
<evidence type="ECO:0000256" key="4">
    <source>
        <dbReference type="ARBA" id="ARBA00023002"/>
    </source>
</evidence>
<evidence type="ECO:0000313" key="7">
    <source>
        <dbReference type="Proteomes" id="UP000316714"/>
    </source>
</evidence>
<evidence type="ECO:0000256" key="3">
    <source>
        <dbReference type="ARBA" id="ARBA00022630"/>
    </source>
</evidence>
<feature type="domain" description="FAD dependent oxidoreductase" evidence="5">
    <location>
        <begin position="4"/>
        <end position="372"/>
    </location>
</feature>
<evidence type="ECO:0000259" key="5">
    <source>
        <dbReference type="Pfam" id="PF01266"/>
    </source>
</evidence>
<evidence type="ECO:0000313" key="6">
    <source>
        <dbReference type="EMBL" id="TWT33812.1"/>
    </source>
</evidence>
<evidence type="ECO:0000256" key="1">
    <source>
        <dbReference type="ARBA" id="ARBA00001974"/>
    </source>
</evidence>
<sequence length="385" mass="42535">MTDRVAVIGGGIVGVAHAWQQAKRGANVTLFERGRLAAGASVRNFGMVWPVGQPNGPLHATALRSRQLWTEFLSDAKLWCDPCGSLHVATRQDELDVLGEFAHNSRELGYECQLISGEQAAEKSPALRADELKGALWSPTEMTVDPRQVIQRAPLWLHEKYGVDLQYGVRVREVSPTRLVDAHDRAWSFDRIIVASGVEIAELFPEVHREAGLGACKLQMMRTIPQPNGWRLGALIASGLTLRHYATFRVCRTLDALKKRVARETPELDEYGVHVMASQNGDGNVVLGDSHEYGDAITPFDKERIDELMLRELRRFLHLPEWTIAQRWHGVYATLPSEVQFVHQPMPGVTIVIATGGAGMTMSFGLAEKLAAAGEAPVDARRLAV</sequence>
<keyword evidence="4" id="KW-0560">Oxidoreductase</keyword>
<comment type="similarity">
    <text evidence="2">Belongs to the DadA oxidoreductase family.</text>
</comment>
<dbReference type="OrthoDB" id="9799943at2"/>
<dbReference type="NCBIfam" id="TIGR03364">
    <property type="entry name" value="HpnW_proposed"/>
    <property type="match status" value="1"/>
</dbReference>
<protein>
    <submittedName>
        <fullName evidence="6">D-amino acid dehydrogenase small subunit</fullName>
    </submittedName>
</protein>
<dbReference type="InterPro" id="IPR006076">
    <property type="entry name" value="FAD-dep_OxRdtase"/>
</dbReference>
<dbReference type="InterPro" id="IPR017741">
    <property type="entry name" value="FAD-dependent_OxRdtase_HpnW"/>
</dbReference>
<dbReference type="PANTHER" id="PTHR13847:SF286">
    <property type="entry name" value="D-AMINO ACID DEHYDROGENASE"/>
    <property type="match status" value="1"/>
</dbReference>
<dbReference type="GO" id="GO:0005737">
    <property type="term" value="C:cytoplasm"/>
    <property type="evidence" value="ECO:0007669"/>
    <property type="project" value="TreeGrafter"/>
</dbReference>
<accession>A0A5C5V7S8</accession>
<name>A0A5C5V7S8_9BACT</name>
<keyword evidence="7" id="KW-1185">Reference proteome</keyword>
<dbReference type="Pfam" id="PF01266">
    <property type="entry name" value="DAO"/>
    <property type="match status" value="1"/>
</dbReference>
<dbReference type="PANTHER" id="PTHR13847">
    <property type="entry name" value="SARCOSINE DEHYDROGENASE-RELATED"/>
    <property type="match status" value="1"/>
</dbReference>
<evidence type="ECO:0000256" key="2">
    <source>
        <dbReference type="ARBA" id="ARBA00009410"/>
    </source>
</evidence>
<dbReference type="Proteomes" id="UP000316714">
    <property type="component" value="Unassembled WGS sequence"/>
</dbReference>
<dbReference type="Gene3D" id="3.50.50.60">
    <property type="entry name" value="FAD/NAD(P)-binding domain"/>
    <property type="match status" value="1"/>
</dbReference>
<dbReference type="EMBL" id="SIHJ01000002">
    <property type="protein sequence ID" value="TWT33812.1"/>
    <property type="molecule type" value="Genomic_DNA"/>
</dbReference>
<dbReference type="AlphaFoldDB" id="A0A5C5V7S8"/>
<dbReference type="GO" id="GO:0016491">
    <property type="term" value="F:oxidoreductase activity"/>
    <property type="evidence" value="ECO:0007669"/>
    <property type="project" value="UniProtKB-KW"/>
</dbReference>